<feature type="transmembrane region" description="Helical" evidence="1">
    <location>
        <begin position="88"/>
        <end position="106"/>
    </location>
</feature>
<accession>A0ABT7SWH2</accession>
<keyword evidence="3" id="KW-1185">Reference proteome</keyword>
<evidence type="ECO:0000256" key="1">
    <source>
        <dbReference type="SAM" id="Phobius"/>
    </source>
</evidence>
<reference evidence="2 3" key="1">
    <citation type="submission" date="2023-06" db="EMBL/GenBank/DDBJ databases">
        <title>Alteromonas sp. ASW11-36 isolated from intertidal sand.</title>
        <authorList>
            <person name="Li Y."/>
        </authorList>
    </citation>
    <scope>NUCLEOTIDE SEQUENCE [LARGE SCALE GENOMIC DNA]</scope>
    <source>
        <strain evidence="2 3">ASW11-36</strain>
    </source>
</reference>
<name>A0ABT7SWH2_9ALTE</name>
<evidence type="ECO:0000313" key="2">
    <source>
        <dbReference type="EMBL" id="MDM7859919.1"/>
    </source>
</evidence>
<keyword evidence="1" id="KW-1133">Transmembrane helix</keyword>
<dbReference type="RefSeq" id="WP_289364107.1">
    <property type="nucleotide sequence ID" value="NZ_JAUCBP010000006.1"/>
</dbReference>
<sequence length="142" mass="16278">MSDNKESQAQGVLTDLEYMRMSGRDRRTTPRIQDRIYRLSVALNIVAWLGLAGALVLFHYARPELMTGLHAYFNIEVREDWSQVHVDLLNILLQACLIITLISVILNRQRSRRQTDRFGVNLVILAVIVVVSLLTLQITVDF</sequence>
<proteinExistence type="predicted"/>
<feature type="transmembrane region" description="Helical" evidence="1">
    <location>
        <begin position="36"/>
        <end position="61"/>
    </location>
</feature>
<dbReference type="Proteomes" id="UP001234343">
    <property type="component" value="Unassembled WGS sequence"/>
</dbReference>
<keyword evidence="1" id="KW-0812">Transmembrane</keyword>
<gene>
    <name evidence="2" type="ORF">QTP81_04830</name>
</gene>
<protein>
    <submittedName>
        <fullName evidence="2">Uncharacterized protein</fullName>
    </submittedName>
</protein>
<keyword evidence="1" id="KW-0472">Membrane</keyword>
<organism evidence="2 3">
    <name type="scientific">Alteromonas arenosi</name>
    <dbReference type="NCBI Taxonomy" id="3055817"/>
    <lineage>
        <taxon>Bacteria</taxon>
        <taxon>Pseudomonadati</taxon>
        <taxon>Pseudomonadota</taxon>
        <taxon>Gammaproteobacteria</taxon>
        <taxon>Alteromonadales</taxon>
        <taxon>Alteromonadaceae</taxon>
        <taxon>Alteromonas/Salinimonas group</taxon>
        <taxon>Alteromonas</taxon>
    </lineage>
</organism>
<comment type="caution">
    <text evidence="2">The sequence shown here is derived from an EMBL/GenBank/DDBJ whole genome shotgun (WGS) entry which is preliminary data.</text>
</comment>
<evidence type="ECO:0000313" key="3">
    <source>
        <dbReference type="Proteomes" id="UP001234343"/>
    </source>
</evidence>
<feature type="transmembrane region" description="Helical" evidence="1">
    <location>
        <begin position="118"/>
        <end position="140"/>
    </location>
</feature>
<dbReference type="EMBL" id="JAUCBP010000006">
    <property type="protein sequence ID" value="MDM7859919.1"/>
    <property type="molecule type" value="Genomic_DNA"/>
</dbReference>